<dbReference type="Proteomes" id="UP001392437">
    <property type="component" value="Unassembled WGS sequence"/>
</dbReference>
<accession>A0AAW0QLP6</accession>
<name>A0AAW0QLP6_9PEZI</name>
<evidence type="ECO:0000313" key="3">
    <source>
        <dbReference type="Proteomes" id="UP001392437"/>
    </source>
</evidence>
<evidence type="ECO:0000313" key="2">
    <source>
        <dbReference type="EMBL" id="KAK8106339.1"/>
    </source>
</evidence>
<comment type="caution">
    <text evidence="2">The sequence shown here is derived from an EMBL/GenBank/DDBJ whole genome shotgun (WGS) entry which is preliminary data.</text>
</comment>
<gene>
    <name evidence="2" type="ORF">PG999_009698</name>
</gene>
<reference evidence="2 3" key="1">
    <citation type="submission" date="2023-01" db="EMBL/GenBank/DDBJ databases">
        <title>Analysis of 21 Apiospora genomes using comparative genomics revels a genus with tremendous synthesis potential of carbohydrate active enzymes and secondary metabolites.</title>
        <authorList>
            <person name="Sorensen T."/>
        </authorList>
    </citation>
    <scope>NUCLEOTIDE SEQUENCE [LARGE SCALE GENOMIC DNA]</scope>
    <source>
        <strain evidence="2 3">CBS 117206</strain>
    </source>
</reference>
<feature type="compositionally biased region" description="Polar residues" evidence="1">
    <location>
        <begin position="233"/>
        <end position="246"/>
    </location>
</feature>
<keyword evidence="3" id="KW-1185">Reference proteome</keyword>
<feature type="region of interest" description="Disordered" evidence="1">
    <location>
        <begin position="233"/>
        <end position="254"/>
    </location>
</feature>
<feature type="region of interest" description="Disordered" evidence="1">
    <location>
        <begin position="189"/>
        <end position="208"/>
    </location>
</feature>
<dbReference type="AlphaFoldDB" id="A0AAW0QLP6"/>
<sequence length="285" mass="31936">MDITNMSLDFSARRNSVFSDKMNHDDDDKIAAERRRAFEEQQKRDNRIQQALTAARRRMESGRGAIEQMMEEDAARTLKTASLEAEVAKLQGLLAERDMAIALLTQTVIKEREHFRNERTLFLQHTMPTAMNAIMDSAIMDATTETASIIDETPRAMISRKRKRGFNIPTPPRSDVAAAFEGDSGIGLDDYGYGSDGEEEDGPVVSSSPLLRRAKGTVNLRSSVQPVSAEISINESNRAPTTSAPSPISGGDMEARPKLRRVKPIPFKRVYNLRPRKPINYKIWL</sequence>
<organism evidence="2 3">
    <name type="scientific">Apiospora kogelbergensis</name>
    <dbReference type="NCBI Taxonomy" id="1337665"/>
    <lineage>
        <taxon>Eukaryota</taxon>
        <taxon>Fungi</taxon>
        <taxon>Dikarya</taxon>
        <taxon>Ascomycota</taxon>
        <taxon>Pezizomycotina</taxon>
        <taxon>Sordariomycetes</taxon>
        <taxon>Xylariomycetidae</taxon>
        <taxon>Amphisphaeriales</taxon>
        <taxon>Apiosporaceae</taxon>
        <taxon>Apiospora</taxon>
    </lineage>
</organism>
<dbReference type="EMBL" id="JAQQWP010000008">
    <property type="protein sequence ID" value="KAK8106339.1"/>
    <property type="molecule type" value="Genomic_DNA"/>
</dbReference>
<evidence type="ECO:0000256" key="1">
    <source>
        <dbReference type="SAM" id="MobiDB-lite"/>
    </source>
</evidence>
<protein>
    <submittedName>
        <fullName evidence="2">Uncharacterized protein</fullName>
    </submittedName>
</protein>
<proteinExistence type="predicted"/>